<dbReference type="Pfam" id="PF07690">
    <property type="entry name" value="MFS_1"/>
    <property type="match status" value="1"/>
</dbReference>
<protein>
    <submittedName>
        <fullName evidence="9">MFS transporter</fullName>
    </submittedName>
</protein>
<evidence type="ECO:0000256" key="2">
    <source>
        <dbReference type="ARBA" id="ARBA00008335"/>
    </source>
</evidence>
<dbReference type="Proteomes" id="UP000676194">
    <property type="component" value="Chromosome"/>
</dbReference>
<feature type="transmembrane region" description="Helical" evidence="7">
    <location>
        <begin position="9"/>
        <end position="28"/>
    </location>
</feature>
<dbReference type="AlphaFoldDB" id="A0A8E6EVB8"/>
<dbReference type="Gene3D" id="1.20.1250.20">
    <property type="entry name" value="MFS general substrate transporter like domains"/>
    <property type="match status" value="1"/>
</dbReference>
<dbReference type="EMBL" id="CP074694">
    <property type="protein sequence ID" value="QVL32515.1"/>
    <property type="molecule type" value="Genomic_DNA"/>
</dbReference>
<feature type="transmembrane region" description="Helical" evidence="7">
    <location>
        <begin position="425"/>
        <end position="448"/>
    </location>
</feature>
<dbReference type="GO" id="GO:0022857">
    <property type="term" value="F:transmembrane transporter activity"/>
    <property type="evidence" value="ECO:0007669"/>
    <property type="project" value="InterPro"/>
</dbReference>
<keyword evidence="5 7" id="KW-1133">Transmembrane helix</keyword>
<dbReference type="PROSITE" id="PS50850">
    <property type="entry name" value="MFS"/>
    <property type="match status" value="1"/>
</dbReference>
<gene>
    <name evidence="9" type="ORF">KIH39_00940</name>
</gene>
<feature type="transmembrane region" description="Helical" evidence="7">
    <location>
        <begin position="152"/>
        <end position="172"/>
    </location>
</feature>
<evidence type="ECO:0000256" key="7">
    <source>
        <dbReference type="SAM" id="Phobius"/>
    </source>
</evidence>
<dbReference type="InterPro" id="IPR011701">
    <property type="entry name" value="MFS"/>
</dbReference>
<dbReference type="InterPro" id="IPR020846">
    <property type="entry name" value="MFS_dom"/>
</dbReference>
<dbReference type="PANTHER" id="PTHR23514:SF3">
    <property type="entry name" value="BYPASS OF STOP CODON PROTEIN 6"/>
    <property type="match status" value="1"/>
</dbReference>
<feature type="domain" description="Major facilitator superfamily (MFS) profile" evidence="8">
    <location>
        <begin position="9"/>
        <end position="539"/>
    </location>
</feature>
<feature type="transmembrane region" description="Helical" evidence="7">
    <location>
        <begin position="372"/>
        <end position="405"/>
    </location>
</feature>
<keyword evidence="3" id="KW-0813">Transport</keyword>
<evidence type="ECO:0000256" key="4">
    <source>
        <dbReference type="ARBA" id="ARBA00022692"/>
    </source>
</evidence>
<dbReference type="GO" id="GO:0012505">
    <property type="term" value="C:endomembrane system"/>
    <property type="evidence" value="ECO:0007669"/>
    <property type="project" value="UniProtKB-SubCell"/>
</dbReference>
<evidence type="ECO:0000313" key="9">
    <source>
        <dbReference type="EMBL" id="QVL32515.1"/>
    </source>
</evidence>
<dbReference type="GO" id="GO:0016020">
    <property type="term" value="C:membrane"/>
    <property type="evidence" value="ECO:0007669"/>
    <property type="project" value="TreeGrafter"/>
</dbReference>
<keyword evidence="4 7" id="KW-0812">Transmembrane</keyword>
<comment type="subcellular location">
    <subcellularLocation>
        <location evidence="1">Endomembrane system</location>
        <topology evidence="1">Multi-pass membrane protein</topology>
    </subcellularLocation>
</comment>
<reference evidence="9" key="1">
    <citation type="submission" date="2021-05" db="EMBL/GenBank/DDBJ databases">
        <title>Complete genome sequence of the cellulolytic planctomycete Telmatocola sphagniphila SP2T and characterization of the first cellulase from planctomycetes.</title>
        <authorList>
            <person name="Rakitin A.L."/>
            <person name="Beletsky A.V."/>
            <person name="Naumoff D.G."/>
            <person name="Kulichevskaya I.S."/>
            <person name="Mardanov A.V."/>
            <person name="Ravin N.V."/>
            <person name="Dedysh S.N."/>
        </authorList>
    </citation>
    <scope>NUCLEOTIDE SEQUENCE</scope>
    <source>
        <strain evidence="9">SP2T</strain>
    </source>
</reference>
<evidence type="ECO:0000256" key="5">
    <source>
        <dbReference type="ARBA" id="ARBA00022989"/>
    </source>
</evidence>
<sequence>MNETGDKKLFWACWIALIATAFGFVVRANIMDTWKDDFGLSETQKGQLFGVGLWPFAISIVLFSLIIDRIGYGKAMLFAFVCHVASMAITIYASTLLAKPGASAEEVAAGQKSGYWMLYLGNFIVALGNGTVEAVINPVVATMFARDKTKWLNMLHAGWPGGLVLGGILAISMGDLHWTYKIGLLAIPTAIYGILMLTCTFPVSERVAAGVSYRQMLREVGFLGALVVTALVVSEVFNVIQQMEIYFVDKPGVEAGDRWDSIVKTLSLPVIGEFAVTKFMAVKWGLILGVSLLFGLYTLSLGRIMFFLLLLIMCPLAITELGTDSWIGGLMEPEMVKLGLKGGYVLIYTSAIMLVLRFCAGPIVHKLSPLGLLAISAAIAAVGLVSLSMLTGVAILAAATFYAFGKTFFWPTMLGVVSEQFPKGGALTLNICGGVGMLAVGILGTPLLGNIQDKEIDASLKKNNPAIHASVMKAPKASLFGEYQPVDEDKVKVLPKEEQKIISETGDTAKKSALKTVALFPCIMLVSYLLLLLYFKARGGYKAQEIGAGSAGH</sequence>
<comment type="similarity">
    <text evidence="2">Belongs to the major facilitator superfamily.</text>
</comment>
<feature type="transmembrane region" description="Helical" evidence="7">
    <location>
        <begin position="178"/>
        <end position="199"/>
    </location>
</feature>
<keyword evidence="6 7" id="KW-0472">Membrane</keyword>
<organism evidence="9 10">
    <name type="scientific">Telmatocola sphagniphila</name>
    <dbReference type="NCBI Taxonomy" id="1123043"/>
    <lineage>
        <taxon>Bacteria</taxon>
        <taxon>Pseudomonadati</taxon>
        <taxon>Planctomycetota</taxon>
        <taxon>Planctomycetia</taxon>
        <taxon>Gemmatales</taxon>
        <taxon>Gemmataceae</taxon>
    </lineage>
</organism>
<feature type="transmembrane region" description="Helical" evidence="7">
    <location>
        <begin position="342"/>
        <end position="360"/>
    </location>
</feature>
<dbReference type="KEGG" id="tsph:KIH39_00940"/>
<dbReference type="RefSeq" id="WP_213497407.1">
    <property type="nucleotide sequence ID" value="NZ_CP074694.1"/>
</dbReference>
<feature type="transmembrane region" description="Helical" evidence="7">
    <location>
        <begin position="304"/>
        <end position="322"/>
    </location>
</feature>
<name>A0A8E6EVB8_9BACT</name>
<feature type="transmembrane region" description="Helical" evidence="7">
    <location>
        <begin position="220"/>
        <end position="240"/>
    </location>
</feature>
<evidence type="ECO:0000259" key="8">
    <source>
        <dbReference type="PROSITE" id="PS50850"/>
    </source>
</evidence>
<feature type="transmembrane region" description="Helical" evidence="7">
    <location>
        <begin position="517"/>
        <end position="535"/>
    </location>
</feature>
<feature type="transmembrane region" description="Helical" evidence="7">
    <location>
        <begin position="48"/>
        <end position="68"/>
    </location>
</feature>
<dbReference type="PANTHER" id="PTHR23514">
    <property type="entry name" value="BYPASS OF STOP CODON PROTEIN 6"/>
    <property type="match status" value="1"/>
</dbReference>
<evidence type="ECO:0000256" key="6">
    <source>
        <dbReference type="ARBA" id="ARBA00023136"/>
    </source>
</evidence>
<evidence type="ECO:0000256" key="1">
    <source>
        <dbReference type="ARBA" id="ARBA00004127"/>
    </source>
</evidence>
<evidence type="ECO:0000256" key="3">
    <source>
        <dbReference type="ARBA" id="ARBA00022448"/>
    </source>
</evidence>
<proteinExistence type="inferred from homology"/>
<dbReference type="InterPro" id="IPR036259">
    <property type="entry name" value="MFS_trans_sf"/>
</dbReference>
<evidence type="ECO:0000313" key="10">
    <source>
        <dbReference type="Proteomes" id="UP000676194"/>
    </source>
</evidence>
<dbReference type="SUPFAM" id="SSF103473">
    <property type="entry name" value="MFS general substrate transporter"/>
    <property type="match status" value="1"/>
</dbReference>
<feature type="transmembrane region" description="Helical" evidence="7">
    <location>
        <begin position="116"/>
        <end position="140"/>
    </location>
</feature>
<accession>A0A8E6EVB8</accession>
<feature type="transmembrane region" description="Helical" evidence="7">
    <location>
        <begin position="279"/>
        <end position="297"/>
    </location>
</feature>
<feature type="transmembrane region" description="Helical" evidence="7">
    <location>
        <begin position="75"/>
        <end position="96"/>
    </location>
</feature>
<keyword evidence="10" id="KW-1185">Reference proteome</keyword>
<dbReference type="InterPro" id="IPR051788">
    <property type="entry name" value="MFS_Transporter"/>
</dbReference>